<keyword evidence="7" id="KW-0547">Nucleotide-binding</keyword>
<keyword evidence="16" id="KW-1185">Reference proteome</keyword>
<dbReference type="PANTHER" id="PTHR24421:SF37">
    <property type="entry name" value="SENSOR HISTIDINE KINASE NARS"/>
    <property type="match status" value="1"/>
</dbReference>
<dbReference type="Gene3D" id="3.30.565.10">
    <property type="entry name" value="Histidine kinase-like ATPase, C-terminal domain"/>
    <property type="match status" value="1"/>
</dbReference>
<keyword evidence="13" id="KW-0175">Coiled coil</keyword>
<evidence type="ECO:0000256" key="2">
    <source>
        <dbReference type="ARBA" id="ARBA00004651"/>
    </source>
</evidence>
<evidence type="ECO:0000256" key="1">
    <source>
        <dbReference type="ARBA" id="ARBA00000085"/>
    </source>
</evidence>
<evidence type="ECO:0000259" key="14">
    <source>
        <dbReference type="PROSITE" id="PS50109"/>
    </source>
</evidence>
<evidence type="ECO:0000256" key="5">
    <source>
        <dbReference type="ARBA" id="ARBA00022679"/>
    </source>
</evidence>
<evidence type="ECO:0000313" key="15">
    <source>
        <dbReference type="EMBL" id="SFU72663.1"/>
    </source>
</evidence>
<dbReference type="GO" id="GO:0005524">
    <property type="term" value="F:ATP binding"/>
    <property type="evidence" value="ECO:0007669"/>
    <property type="project" value="UniProtKB-KW"/>
</dbReference>
<keyword evidence="10" id="KW-1133">Transmembrane helix</keyword>
<dbReference type="PANTHER" id="PTHR24421">
    <property type="entry name" value="NITRATE/NITRITE SENSOR PROTEIN NARX-RELATED"/>
    <property type="match status" value="1"/>
</dbReference>
<dbReference type="EMBL" id="FPBV01000006">
    <property type="protein sequence ID" value="SFU72663.1"/>
    <property type="molecule type" value="Genomic_DNA"/>
</dbReference>
<dbReference type="CDD" id="cd16917">
    <property type="entry name" value="HATPase_UhpB-NarQ-NarX-like"/>
    <property type="match status" value="1"/>
</dbReference>
<dbReference type="Proteomes" id="UP000183508">
    <property type="component" value="Unassembled WGS sequence"/>
</dbReference>
<dbReference type="GO" id="GO:0046983">
    <property type="term" value="F:protein dimerization activity"/>
    <property type="evidence" value="ECO:0007669"/>
    <property type="project" value="InterPro"/>
</dbReference>
<name>A0A1I7IIB2_9BACL</name>
<evidence type="ECO:0000256" key="12">
    <source>
        <dbReference type="ARBA" id="ARBA00023136"/>
    </source>
</evidence>
<dbReference type="RefSeq" id="WP_175511479.1">
    <property type="nucleotide sequence ID" value="NZ_FPBV01000006.1"/>
</dbReference>
<protein>
    <recommendedName>
        <fullName evidence="3">histidine kinase</fullName>
        <ecNumber evidence="3">2.7.13.3</ecNumber>
    </recommendedName>
</protein>
<evidence type="ECO:0000256" key="11">
    <source>
        <dbReference type="ARBA" id="ARBA00023012"/>
    </source>
</evidence>
<evidence type="ECO:0000313" key="16">
    <source>
        <dbReference type="Proteomes" id="UP000183508"/>
    </source>
</evidence>
<gene>
    <name evidence="15" type="ORF">SAMN05421543_106237</name>
</gene>
<organism evidence="15 16">
    <name type="scientific">Alicyclobacillus macrosporangiidus</name>
    <dbReference type="NCBI Taxonomy" id="392015"/>
    <lineage>
        <taxon>Bacteria</taxon>
        <taxon>Bacillati</taxon>
        <taxon>Bacillota</taxon>
        <taxon>Bacilli</taxon>
        <taxon>Bacillales</taxon>
        <taxon>Alicyclobacillaceae</taxon>
        <taxon>Alicyclobacillus</taxon>
    </lineage>
</organism>
<keyword evidence="8 15" id="KW-0418">Kinase</keyword>
<reference evidence="16" key="1">
    <citation type="submission" date="2016-10" db="EMBL/GenBank/DDBJ databases">
        <authorList>
            <person name="Varghese N."/>
        </authorList>
    </citation>
    <scope>NUCLEOTIDE SEQUENCE [LARGE SCALE GENOMIC DNA]</scope>
    <source>
        <strain evidence="16">DSM 17980</strain>
    </source>
</reference>
<evidence type="ECO:0000256" key="6">
    <source>
        <dbReference type="ARBA" id="ARBA00022692"/>
    </source>
</evidence>
<dbReference type="InterPro" id="IPR050482">
    <property type="entry name" value="Sensor_HK_TwoCompSys"/>
</dbReference>
<dbReference type="InterPro" id="IPR036890">
    <property type="entry name" value="HATPase_C_sf"/>
</dbReference>
<dbReference type="EC" id="2.7.13.3" evidence="3"/>
<keyword evidence="9" id="KW-0067">ATP-binding</keyword>
<dbReference type="GO" id="GO:0005886">
    <property type="term" value="C:plasma membrane"/>
    <property type="evidence" value="ECO:0007669"/>
    <property type="project" value="UniProtKB-SubCell"/>
</dbReference>
<accession>A0A1I7IIB2</accession>
<dbReference type="InterPro" id="IPR003594">
    <property type="entry name" value="HATPase_dom"/>
</dbReference>
<comment type="catalytic activity">
    <reaction evidence="1">
        <text>ATP + protein L-histidine = ADP + protein N-phospho-L-histidine.</text>
        <dbReference type="EC" id="2.7.13.3"/>
    </reaction>
</comment>
<keyword evidence="4" id="KW-1003">Cell membrane</keyword>
<dbReference type="SUPFAM" id="SSF55874">
    <property type="entry name" value="ATPase domain of HSP90 chaperone/DNA topoisomerase II/histidine kinase"/>
    <property type="match status" value="1"/>
</dbReference>
<evidence type="ECO:0000256" key="9">
    <source>
        <dbReference type="ARBA" id="ARBA00022840"/>
    </source>
</evidence>
<dbReference type="GO" id="GO:0000155">
    <property type="term" value="F:phosphorelay sensor kinase activity"/>
    <property type="evidence" value="ECO:0007669"/>
    <property type="project" value="InterPro"/>
</dbReference>
<dbReference type="PROSITE" id="PS50109">
    <property type="entry name" value="HIS_KIN"/>
    <property type="match status" value="1"/>
</dbReference>
<keyword evidence="5" id="KW-0808">Transferase</keyword>
<dbReference type="eggNOG" id="COG4585">
    <property type="taxonomic scope" value="Bacteria"/>
</dbReference>
<keyword evidence="11" id="KW-0902">Two-component regulatory system</keyword>
<keyword evidence="12" id="KW-0472">Membrane</keyword>
<dbReference type="InterPro" id="IPR011712">
    <property type="entry name" value="Sig_transdc_His_kin_sub3_dim/P"/>
</dbReference>
<evidence type="ECO:0000256" key="8">
    <source>
        <dbReference type="ARBA" id="ARBA00022777"/>
    </source>
</evidence>
<proteinExistence type="predicted"/>
<feature type="domain" description="Histidine kinase" evidence="14">
    <location>
        <begin position="271"/>
        <end position="367"/>
    </location>
</feature>
<comment type="subcellular location">
    <subcellularLocation>
        <location evidence="2">Cell membrane</location>
        <topology evidence="2">Multi-pass membrane protein</topology>
    </subcellularLocation>
</comment>
<dbReference type="Pfam" id="PF07730">
    <property type="entry name" value="HisKA_3"/>
    <property type="match status" value="1"/>
</dbReference>
<dbReference type="InterPro" id="IPR008595">
    <property type="entry name" value="DegS"/>
</dbReference>
<keyword evidence="6" id="KW-0812">Transmembrane</keyword>
<dbReference type="InterPro" id="IPR005467">
    <property type="entry name" value="His_kinase_dom"/>
</dbReference>
<evidence type="ECO:0000256" key="7">
    <source>
        <dbReference type="ARBA" id="ARBA00022741"/>
    </source>
</evidence>
<evidence type="ECO:0000256" key="13">
    <source>
        <dbReference type="SAM" id="Coils"/>
    </source>
</evidence>
<dbReference type="STRING" id="392015.SAMN05421543_106237"/>
<feature type="coiled-coil region" evidence="13">
    <location>
        <begin position="16"/>
        <end position="100"/>
    </location>
</feature>
<sequence length="371" mass="41833">MRAAIDKTLAAISEGRDQVEAIARSTLDEVKRLEEELARVQSECAEAIEQVERLEQDARLARQRLMLVNREFQRYSEQEMQQAYEEAQVLQAELARWREREAQLRYWRDDIARRLKGLHATARQAEVLLHKFRHTTEYLTAEFGDVAGVLEAAQVQSLLGLQVLQMLEEERRMLAQRLHDGPMQALASVAMRMQAAPPGRVPQSVAGEVWSRLNHVIAELRQLVFDLRPPLLDDLGLVPTLKRYAEQWSNQTHVKSQVQLVGLEVPLTQTEKVTVFRAVQQCLENVARHARASAVSIVLTFGPDSLRVKVVDDGVGLQEADWLGWLEQGKLGLTLCRQRLSVIGGSMDIGAGERTGTQVTIQLPISRGDTV</sequence>
<dbReference type="AlphaFoldDB" id="A0A1I7IIB2"/>
<dbReference type="Pfam" id="PF05384">
    <property type="entry name" value="DegS"/>
    <property type="match status" value="1"/>
</dbReference>
<dbReference type="Pfam" id="PF02518">
    <property type="entry name" value="HATPase_c"/>
    <property type="match status" value="1"/>
</dbReference>
<evidence type="ECO:0000256" key="4">
    <source>
        <dbReference type="ARBA" id="ARBA00022475"/>
    </source>
</evidence>
<evidence type="ECO:0000256" key="3">
    <source>
        <dbReference type="ARBA" id="ARBA00012438"/>
    </source>
</evidence>
<evidence type="ECO:0000256" key="10">
    <source>
        <dbReference type="ARBA" id="ARBA00022989"/>
    </source>
</evidence>